<reference evidence="1 2" key="1">
    <citation type="submission" date="2024-04" db="EMBL/GenBank/DDBJ databases">
        <title>Draft genome sequence of Thalassolituus maritimus NBRC 116585.</title>
        <authorList>
            <person name="Miyakawa T."/>
            <person name="Kusuya Y."/>
            <person name="Miura T."/>
        </authorList>
    </citation>
    <scope>NUCLEOTIDE SEQUENCE [LARGE SCALE GENOMIC DNA]</scope>
    <source>
        <strain evidence="1 2">5NW40-0001</strain>
    </source>
</reference>
<gene>
    <name evidence="1" type="ORF">NBRC116585_06690</name>
</gene>
<dbReference type="RefSeq" id="WP_353293477.1">
    <property type="nucleotide sequence ID" value="NZ_BAABWH010000001.1"/>
</dbReference>
<name>A0ABP9ZWN7_9GAMM</name>
<dbReference type="EMBL" id="BAABWH010000001">
    <property type="protein sequence ID" value="GAA6144552.1"/>
    <property type="molecule type" value="Genomic_DNA"/>
</dbReference>
<evidence type="ECO:0000313" key="2">
    <source>
        <dbReference type="Proteomes" id="UP001481413"/>
    </source>
</evidence>
<evidence type="ECO:0000313" key="1">
    <source>
        <dbReference type="EMBL" id="GAA6144552.1"/>
    </source>
</evidence>
<keyword evidence="2" id="KW-1185">Reference proteome</keyword>
<dbReference type="Proteomes" id="UP001481413">
    <property type="component" value="Unassembled WGS sequence"/>
</dbReference>
<sequence length="355" mass="39216">MADVPLSNYLVYSSEAKEGVGRAVYIDPSLIATFTECVDPTCEVGRKLALQIQLDLSSGAGGVKSGQSVGDAAEFYSDIGSIDQRSVRVFYRILQAECSENSRGPGVYIHDIKRFQNNSAGNCTGLFRMNYEAGHWRAREEPQGSLSTNILRMGSQVTSTGLIKLAELADELLEASSQSTYKTDFNLYHCPLAVVNNGAEYDTPEKRFKILSPEDLAEVIIKTVNTNRWVSNSIAQDSYTVYCYGDASKLLHGALERLERAGNVSLSNFTFEVISPHSPYSPLEKLVQKLSGKANLNTSSTTAVSDVYQRFDINSTSEDSITAFNKYRDLKKKTPNITFADLWRGLDGFLELNEL</sequence>
<comment type="caution">
    <text evidence="1">The sequence shown here is derived from an EMBL/GenBank/DDBJ whole genome shotgun (WGS) entry which is preliminary data.</text>
</comment>
<proteinExistence type="predicted"/>
<organism evidence="1 2">
    <name type="scientific">Thalassolituus maritimus</name>
    <dbReference type="NCBI Taxonomy" id="484498"/>
    <lineage>
        <taxon>Bacteria</taxon>
        <taxon>Pseudomonadati</taxon>
        <taxon>Pseudomonadota</taxon>
        <taxon>Gammaproteobacteria</taxon>
        <taxon>Oceanospirillales</taxon>
        <taxon>Oceanospirillaceae</taxon>
        <taxon>Thalassolituus</taxon>
    </lineage>
</organism>
<protein>
    <submittedName>
        <fullName evidence="1">Uncharacterized protein</fullName>
    </submittedName>
</protein>
<accession>A0ABP9ZWN7</accession>